<reference evidence="1 2" key="1">
    <citation type="submission" date="2023-10" db="EMBL/GenBank/DDBJ databases">
        <title>Complete genome sequence of a Sphingomonadaceae bacterium.</title>
        <authorList>
            <person name="Yan C."/>
        </authorList>
    </citation>
    <scope>NUCLEOTIDE SEQUENCE [LARGE SCALE GENOMIC DNA]</scope>
    <source>
        <strain evidence="1 2">SCSIO 66989</strain>
    </source>
</reference>
<protein>
    <recommendedName>
        <fullName evidence="3">Major tail protein</fullName>
    </recommendedName>
</protein>
<evidence type="ECO:0008006" key="3">
    <source>
        <dbReference type="Google" id="ProtNLM"/>
    </source>
</evidence>
<evidence type="ECO:0000313" key="1">
    <source>
        <dbReference type="EMBL" id="WOE76321.1"/>
    </source>
</evidence>
<dbReference type="RefSeq" id="WP_317083951.1">
    <property type="nucleotide sequence ID" value="NZ_CP136594.1"/>
</dbReference>
<dbReference type="AlphaFoldDB" id="A0AA97F9D7"/>
<dbReference type="KEGG" id="acoa:RB602_06310"/>
<evidence type="ECO:0000313" key="2">
    <source>
        <dbReference type="Proteomes" id="UP001302429"/>
    </source>
</evidence>
<sequence>MSRQIQNQTLGRGEVHFSKFKPGTLEPEGFRYLGDTNDFNLTANTEELPYYSMDRGTKVKTKSVTLQVDHNGNFTCTDISLDNLAFFFMGLSLTNTQAGATGVTETIEGVQLGLSYQIGQTAQSLLGVRSVTLNTATVGATPLVEGTDYQLDAPRGILTILEGATNVSAGASVELNYDVAAVNVDRTISGNTQIEGAIRFDAYNAEGDDKDYRMLYVRLSPNGDLALKGDDWMTTPFNVECLRPPGMEAIYVDGQPYTA</sequence>
<gene>
    <name evidence="1" type="ORF">RB602_06310</name>
</gene>
<organism evidence="1 2">
    <name type="scientific">Alterisphingorhabdus coralli</name>
    <dbReference type="NCBI Taxonomy" id="3071408"/>
    <lineage>
        <taxon>Bacteria</taxon>
        <taxon>Pseudomonadati</taxon>
        <taxon>Pseudomonadota</taxon>
        <taxon>Alphaproteobacteria</taxon>
        <taxon>Sphingomonadales</taxon>
        <taxon>Sphingomonadaceae</taxon>
        <taxon>Alterisphingorhabdus (ex Yan et al. 2024)</taxon>
    </lineage>
</organism>
<dbReference type="Proteomes" id="UP001302429">
    <property type="component" value="Chromosome"/>
</dbReference>
<accession>A0AA97F9D7</accession>
<dbReference type="EMBL" id="CP136594">
    <property type="protein sequence ID" value="WOE76321.1"/>
    <property type="molecule type" value="Genomic_DNA"/>
</dbReference>
<keyword evidence="2" id="KW-1185">Reference proteome</keyword>
<name>A0AA97F9D7_9SPHN</name>
<proteinExistence type="predicted"/>